<evidence type="ECO:0000313" key="2">
    <source>
        <dbReference type="EMBL" id="CDO72643.1"/>
    </source>
</evidence>
<sequence length="488" mass="52719">MQKRQPSLQFVHWDVSELEPKASRVRRRSSRPRPRPDESGTRLTVPRSVSDVVAEPAEEHPAFAHLQSSAEQRLRREQARAGRSCVEPPPGEHSNADVILVSVTSGEKRKGRTVNDNPPDLDSAAQPRESGKPQLGPPQNDLYQRHAYWPPSRPTSSSMSTGSFAPVANEHRPAVESLAMESSGPSIKRKERPAEEGPPLGGATPPSRPRAPFLLRHPERPHRPARHAASTELPSSGGVPPSANGRSPNVLQYAQALASESSTARPIQAARFSSTVQDRRAYLPSRSSMRFDNQQTSVQATNPAPEQSGTYSGAFASMPPPSAADVQVLWSASIPSASLPTADCRVGQQFGVQQPLPVNWGQSSATQQRSRSPTWLSSTGSTGMTTLSLCDSGIPRRSAVGTPDWIWYAEAMAEEATRAASRNVPPFSGFEEGSIPVNATHTGTFRPEHWQASTISEGLGLSPQRLPPAFYAPSARATSSQIMMDAVR</sequence>
<organism evidence="2 3">
    <name type="scientific">Pycnoporus cinnabarinus</name>
    <name type="common">Cinnabar-red polypore</name>
    <name type="synonym">Trametes cinnabarina</name>
    <dbReference type="NCBI Taxonomy" id="5643"/>
    <lineage>
        <taxon>Eukaryota</taxon>
        <taxon>Fungi</taxon>
        <taxon>Dikarya</taxon>
        <taxon>Basidiomycota</taxon>
        <taxon>Agaricomycotina</taxon>
        <taxon>Agaricomycetes</taxon>
        <taxon>Polyporales</taxon>
        <taxon>Polyporaceae</taxon>
        <taxon>Trametes</taxon>
    </lineage>
</organism>
<keyword evidence="3" id="KW-1185">Reference proteome</keyword>
<dbReference type="HOGENOM" id="CLU_559149_0_0_1"/>
<name>A0A060SJM2_PYCCI</name>
<evidence type="ECO:0000256" key="1">
    <source>
        <dbReference type="SAM" id="MobiDB-lite"/>
    </source>
</evidence>
<gene>
    <name evidence="2" type="ORF">BN946_scf184985.g62</name>
</gene>
<accession>A0A060SJM2</accession>
<protein>
    <submittedName>
        <fullName evidence="2">Uncharacterized protein</fullName>
    </submittedName>
</protein>
<dbReference type="Proteomes" id="UP000029665">
    <property type="component" value="Unassembled WGS sequence"/>
</dbReference>
<comment type="caution">
    <text evidence="2">The sequence shown here is derived from an EMBL/GenBank/DDBJ whole genome shotgun (WGS) entry which is preliminary data.</text>
</comment>
<feature type="compositionally biased region" description="Polar residues" evidence="1">
    <location>
        <begin position="361"/>
        <end position="375"/>
    </location>
</feature>
<feature type="region of interest" description="Disordered" evidence="1">
    <location>
        <begin position="361"/>
        <end position="382"/>
    </location>
</feature>
<dbReference type="EMBL" id="CCBP010000115">
    <property type="protein sequence ID" value="CDO72643.1"/>
    <property type="molecule type" value="Genomic_DNA"/>
</dbReference>
<feature type="compositionally biased region" description="Low complexity" evidence="1">
    <location>
        <begin position="154"/>
        <end position="163"/>
    </location>
</feature>
<reference evidence="2" key="1">
    <citation type="submission" date="2014-01" db="EMBL/GenBank/DDBJ databases">
        <title>The genome of the white-rot fungus Pycnoporus cinnabarinus: a basidiomycete model with a versatile arsenal for lignocellulosic biomass breakdown.</title>
        <authorList>
            <person name="Levasseur A."/>
            <person name="Lomascolo A."/>
            <person name="Ruiz-Duenas F.J."/>
            <person name="Uzan E."/>
            <person name="Piumi F."/>
            <person name="Kues U."/>
            <person name="Ram A.F.J."/>
            <person name="Murat C."/>
            <person name="Haon M."/>
            <person name="Benoit I."/>
            <person name="Arfi Y."/>
            <person name="Chevret D."/>
            <person name="Drula E."/>
            <person name="Kwon M.J."/>
            <person name="Gouret P."/>
            <person name="Lesage-Meessen L."/>
            <person name="Lombard V."/>
            <person name="Mariette J."/>
            <person name="Noirot C."/>
            <person name="Park J."/>
            <person name="Patyshakuliyeva A."/>
            <person name="Wieneger R.A.B."/>
            <person name="Wosten H.A.B."/>
            <person name="Martin F."/>
            <person name="Coutinho P.M."/>
            <person name="de Vries R."/>
            <person name="Martinez A.T."/>
            <person name="Klopp C."/>
            <person name="Pontarotti P."/>
            <person name="Henrissat B."/>
            <person name="Record E."/>
        </authorList>
    </citation>
    <scope>NUCLEOTIDE SEQUENCE [LARGE SCALE GENOMIC DNA]</scope>
    <source>
        <strain evidence="2">BRFM137</strain>
    </source>
</reference>
<feature type="region of interest" description="Disordered" evidence="1">
    <location>
        <begin position="20"/>
        <end position="247"/>
    </location>
</feature>
<evidence type="ECO:0000313" key="3">
    <source>
        <dbReference type="Proteomes" id="UP000029665"/>
    </source>
</evidence>
<dbReference type="AlphaFoldDB" id="A0A060SJM2"/>
<feature type="compositionally biased region" description="Basic residues" evidence="1">
    <location>
        <begin position="23"/>
        <end position="33"/>
    </location>
</feature>
<proteinExistence type="predicted"/>